<dbReference type="Proteomes" id="UP000811246">
    <property type="component" value="Chromosome 15"/>
</dbReference>
<evidence type="ECO:0000259" key="1">
    <source>
        <dbReference type="PROSITE" id="PS50104"/>
    </source>
</evidence>
<reference evidence="2" key="1">
    <citation type="submission" date="2021-01" db="EMBL/GenBank/DDBJ databases">
        <authorList>
            <person name="Lovell J.T."/>
            <person name="Bentley N."/>
            <person name="Bhattarai G."/>
            <person name="Jenkins J.W."/>
            <person name="Sreedasyam A."/>
            <person name="Alarcon Y."/>
            <person name="Bock C."/>
            <person name="Boston L."/>
            <person name="Carlson J."/>
            <person name="Cervantes K."/>
            <person name="Clermont K."/>
            <person name="Krom N."/>
            <person name="Kubenka K."/>
            <person name="Mamidi S."/>
            <person name="Mattison C."/>
            <person name="Monteros M."/>
            <person name="Pisani C."/>
            <person name="Plott C."/>
            <person name="Rajasekar S."/>
            <person name="Rhein H.S."/>
            <person name="Rohla C."/>
            <person name="Song M."/>
            <person name="Hilaire R.S."/>
            <person name="Shu S."/>
            <person name="Wells L."/>
            <person name="Wang X."/>
            <person name="Webber J."/>
            <person name="Heerema R.J."/>
            <person name="Klein P."/>
            <person name="Conner P."/>
            <person name="Grauke L."/>
            <person name="Grimwood J."/>
            <person name="Schmutz J."/>
            <person name="Randall J.J."/>
        </authorList>
    </citation>
    <scope>NUCLEOTIDE SEQUENCE</scope>
    <source>
        <tissue evidence="2">Leaf</tissue>
    </source>
</reference>
<dbReference type="PROSITE" id="PS50104">
    <property type="entry name" value="TIR"/>
    <property type="match status" value="1"/>
</dbReference>
<gene>
    <name evidence="2" type="ORF">I3842_15G150900</name>
</gene>
<dbReference type="GO" id="GO:0006952">
    <property type="term" value="P:defense response"/>
    <property type="evidence" value="ECO:0007669"/>
    <property type="project" value="InterPro"/>
</dbReference>
<dbReference type="Pfam" id="PF01582">
    <property type="entry name" value="TIR"/>
    <property type="match status" value="1"/>
</dbReference>
<proteinExistence type="predicted"/>
<organism evidence="2 3">
    <name type="scientific">Carya illinoinensis</name>
    <name type="common">Pecan</name>
    <dbReference type="NCBI Taxonomy" id="32201"/>
    <lineage>
        <taxon>Eukaryota</taxon>
        <taxon>Viridiplantae</taxon>
        <taxon>Streptophyta</taxon>
        <taxon>Embryophyta</taxon>
        <taxon>Tracheophyta</taxon>
        <taxon>Spermatophyta</taxon>
        <taxon>Magnoliopsida</taxon>
        <taxon>eudicotyledons</taxon>
        <taxon>Gunneridae</taxon>
        <taxon>Pentapetalae</taxon>
        <taxon>rosids</taxon>
        <taxon>fabids</taxon>
        <taxon>Fagales</taxon>
        <taxon>Juglandaceae</taxon>
        <taxon>Carya</taxon>
    </lineage>
</organism>
<dbReference type="PANTHER" id="PTHR11017:SF570">
    <property type="entry name" value="DISEASE RESISTANCE PROTEIN (TIR-NBS CLASS)-RELATED"/>
    <property type="match status" value="1"/>
</dbReference>
<accession>A0A922AE62</accession>
<evidence type="ECO:0000313" key="2">
    <source>
        <dbReference type="EMBL" id="KAG6676428.1"/>
    </source>
</evidence>
<sequence>MISMVVLSKNYAKSRWCLNELLKILECRGTIKQIVLPLFYEVDPSDVRHQKNSFGKAFAKLKNRSKDKVEVQKWEAALEELANMSGLELKNYRKESEFIQEITQWVDLRMVSQTPLSVAKYLIGIESRIRHIYRHLSIGKNDIISILGILGTGGIGKTTISKDIYNRISSQFEGSCFLEEVRETSKQSGGLIKLQNTILYDILRTSLDVHDKNRGINVIRDRLRSKRILLILDDVDDLVQLENLVGDRDWFGSGSRIIITTRDQHLLEVFEVDSKCEVMILDDNEALQLFSLHAFKEKEP</sequence>
<dbReference type="InterPro" id="IPR000157">
    <property type="entry name" value="TIR_dom"/>
</dbReference>
<evidence type="ECO:0000313" key="3">
    <source>
        <dbReference type="Proteomes" id="UP000811246"/>
    </source>
</evidence>
<dbReference type="AlphaFoldDB" id="A0A922AE62"/>
<name>A0A922AE62_CARIL</name>
<dbReference type="GO" id="GO:0007165">
    <property type="term" value="P:signal transduction"/>
    <property type="evidence" value="ECO:0007669"/>
    <property type="project" value="InterPro"/>
</dbReference>
<dbReference type="PANTHER" id="PTHR11017">
    <property type="entry name" value="LEUCINE-RICH REPEAT-CONTAINING PROTEIN"/>
    <property type="match status" value="1"/>
</dbReference>
<dbReference type="InterPro" id="IPR002182">
    <property type="entry name" value="NB-ARC"/>
</dbReference>
<protein>
    <recommendedName>
        <fullName evidence="1">TIR domain-containing protein</fullName>
    </recommendedName>
</protein>
<dbReference type="EMBL" id="CM031839">
    <property type="protein sequence ID" value="KAG6676428.1"/>
    <property type="molecule type" value="Genomic_DNA"/>
</dbReference>
<dbReference type="InterPro" id="IPR044974">
    <property type="entry name" value="Disease_R_plants"/>
</dbReference>
<dbReference type="GO" id="GO:0043531">
    <property type="term" value="F:ADP binding"/>
    <property type="evidence" value="ECO:0007669"/>
    <property type="project" value="InterPro"/>
</dbReference>
<feature type="domain" description="TIR" evidence="1">
    <location>
        <begin position="1"/>
        <end position="110"/>
    </location>
</feature>
<dbReference type="Pfam" id="PF00931">
    <property type="entry name" value="NB-ARC"/>
    <property type="match status" value="1"/>
</dbReference>
<comment type="caution">
    <text evidence="2">The sequence shown here is derived from an EMBL/GenBank/DDBJ whole genome shotgun (WGS) entry which is preliminary data.</text>
</comment>